<name>A0A841TDU2_9BACL</name>
<evidence type="ECO:0000259" key="10">
    <source>
        <dbReference type="PROSITE" id="PS01124"/>
    </source>
</evidence>
<evidence type="ECO:0000259" key="11">
    <source>
        <dbReference type="PROSITE" id="PS50887"/>
    </source>
</evidence>
<evidence type="ECO:0000256" key="9">
    <source>
        <dbReference type="SAM" id="Phobius"/>
    </source>
</evidence>
<keyword evidence="5" id="KW-0805">Transcription regulation</keyword>
<dbReference type="Pfam" id="PF12833">
    <property type="entry name" value="HTH_18"/>
    <property type="match status" value="1"/>
</dbReference>
<accession>A0A841TDU2</accession>
<sequence length="776" mass="88662">MRSRSFLTKLTVFGFLLCTLPVLFIGYFSYATSSSEIQKHVNKGNTQLLIQINANVEQIVTTVNHTLNQVINSTVLQNAMRSPLTVNDFKLYNDLRNELRHMQSFDTQLEDVVLLNEKQNWMVKNSGLYRFDEYAYNKELSELLHGQTNNAWLLTPSNWFYSEENANSVSCPFDLSLVKRLPVNSLAPSSLIMANIPACSLQSVLQNETDGRSDTIMVLDDQNRILLHPDSSLIGQPVSAAGFDRIDAIGPTSGQFKAEVDNQSYSVAYYRSPYNGWTYLSFTSIAGLTKESDKIGLYTLSVCLLMLLMMMLFAWLGSRRIYSPIQKLLKQIDDWLPGAKRAGSDEFQVIGEQIQRLFQSHSRLEGEIRQHLHQVRTFYLIRAFQGSVKKSQLTEQLSRFGYRQQLDEWQAMAVITLQIDSLEGTRYDKSDGDLLLFAVCNMIEELIKPPDRLAPVVIDQTVVLLYGSAANESRAFNSTLYRVTESLQSRIQEILELTVSIGMSLPFESVKQLAIAYREALDALKHRLKLGEGIVIQYGNVNAGKHYMKNNYPVLAESELIDAIKLADRERAKELLERVLRPVFDADLSPQEYQIPLARLLNALLMAMQESGIGLHQIRHDQSSIFEEMIKLNTVPEIEDWFWTGIVLPLIRIFRDRQQSQYHNISEKIIDLVQRHYDTDLSLEECATRLNYNANYLSSVFRKETGVSFSEYLTAYRFGMAKRWLTDTGMPVKDIAARLRYNNPQNFIRSFRKLEGLTPGQYRDKFAKDSGMSLGS</sequence>
<dbReference type="Pfam" id="PF17853">
    <property type="entry name" value="GGDEF_2"/>
    <property type="match status" value="1"/>
</dbReference>
<dbReference type="RefSeq" id="WP_185179432.1">
    <property type="nucleotide sequence ID" value="NZ_CBCSEP010000019.1"/>
</dbReference>
<dbReference type="PANTHER" id="PTHR43280:SF10">
    <property type="entry name" value="REGULATORY PROTEIN POCR"/>
    <property type="match status" value="1"/>
</dbReference>
<evidence type="ECO:0000256" key="6">
    <source>
        <dbReference type="ARBA" id="ARBA00023125"/>
    </source>
</evidence>
<dbReference type="InterPro" id="IPR043128">
    <property type="entry name" value="Rev_trsase/Diguanyl_cyclase"/>
</dbReference>
<evidence type="ECO:0000313" key="13">
    <source>
        <dbReference type="Proteomes" id="UP000574133"/>
    </source>
</evidence>
<dbReference type="InterPro" id="IPR000160">
    <property type="entry name" value="GGDEF_dom"/>
</dbReference>
<dbReference type="PANTHER" id="PTHR43280">
    <property type="entry name" value="ARAC-FAMILY TRANSCRIPTIONAL REGULATOR"/>
    <property type="match status" value="1"/>
</dbReference>
<dbReference type="PROSITE" id="PS01124">
    <property type="entry name" value="HTH_ARAC_FAMILY_2"/>
    <property type="match status" value="1"/>
</dbReference>
<dbReference type="SMART" id="SM00342">
    <property type="entry name" value="HTH_ARAC"/>
    <property type="match status" value="1"/>
</dbReference>
<evidence type="ECO:0000256" key="5">
    <source>
        <dbReference type="ARBA" id="ARBA00023015"/>
    </source>
</evidence>
<evidence type="ECO:0000256" key="4">
    <source>
        <dbReference type="ARBA" id="ARBA00022989"/>
    </source>
</evidence>
<keyword evidence="8" id="KW-0804">Transcription</keyword>
<comment type="caution">
    <text evidence="12">The sequence shown here is derived from an EMBL/GenBank/DDBJ whole genome shotgun (WGS) entry which is preliminary data.</text>
</comment>
<feature type="transmembrane region" description="Helical" evidence="9">
    <location>
        <begin position="12"/>
        <end position="30"/>
    </location>
</feature>
<dbReference type="AlphaFoldDB" id="A0A841TDU2"/>
<organism evidence="12 13">
    <name type="scientific">Cohnella lubricantis</name>
    <dbReference type="NCBI Taxonomy" id="2163172"/>
    <lineage>
        <taxon>Bacteria</taxon>
        <taxon>Bacillati</taxon>
        <taxon>Bacillota</taxon>
        <taxon>Bacilli</taxon>
        <taxon>Bacillales</taxon>
        <taxon>Paenibacillaceae</taxon>
        <taxon>Cohnella</taxon>
    </lineage>
</organism>
<dbReference type="Gene3D" id="1.10.10.60">
    <property type="entry name" value="Homeodomain-like"/>
    <property type="match status" value="2"/>
</dbReference>
<comment type="subcellular location">
    <subcellularLocation>
        <location evidence="1">Cell membrane</location>
        <topology evidence="1">Multi-pass membrane protein</topology>
    </subcellularLocation>
</comment>
<dbReference type="InterPro" id="IPR041522">
    <property type="entry name" value="CdaR_GGDEF"/>
</dbReference>
<dbReference type="Gene3D" id="3.30.70.270">
    <property type="match status" value="1"/>
</dbReference>
<keyword evidence="4 9" id="KW-1133">Transmembrane helix</keyword>
<dbReference type="GO" id="GO:0043565">
    <property type="term" value="F:sequence-specific DNA binding"/>
    <property type="evidence" value="ECO:0007669"/>
    <property type="project" value="InterPro"/>
</dbReference>
<keyword evidence="7 9" id="KW-0472">Membrane</keyword>
<proteinExistence type="predicted"/>
<dbReference type="SUPFAM" id="SSF46689">
    <property type="entry name" value="Homeodomain-like"/>
    <property type="match status" value="2"/>
</dbReference>
<feature type="transmembrane region" description="Helical" evidence="9">
    <location>
        <begin position="295"/>
        <end position="317"/>
    </location>
</feature>
<keyword evidence="6" id="KW-0238">DNA-binding</keyword>
<dbReference type="InterPro" id="IPR018060">
    <property type="entry name" value="HTH_AraC"/>
</dbReference>
<keyword evidence="2" id="KW-1003">Cell membrane</keyword>
<gene>
    <name evidence="12" type="ORF">H4Q31_12700</name>
</gene>
<keyword evidence="3 9" id="KW-0812">Transmembrane</keyword>
<dbReference type="Pfam" id="PF02743">
    <property type="entry name" value="dCache_1"/>
    <property type="match status" value="1"/>
</dbReference>
<evidence type="ECO:0000256" key="7">
    <source>
        <dbReference type="ARBA" id="ARBA00023136"/>
    </source>
</evidence>
<evidence type="ECO:0000256" key="3">
    <source>
        <dbReference type="ARBA" id="ARBA00022692"/>
    </source>
</evidence>
<dbReference type="EMBL" id="JACJVN010000051">
    <property type="protein sequence ID" value="MBB6678159.1"/>
    <property type="molecule type" value="Genomic_DNA"/>
</dbReference>
<feature type="domain" description="HTH araC/xylS-type" evidence="10">
    <location>
        <begin position="667"/>
        <end position="765"/>
    </location>
</feature>
<reference evidence="12 13" key="1">
    <citation type="submission" date="2020-08" db="EMBL/GenBank/DDBJ databases">
        <title>Cohnella phylogeny.</title>
        <authorList>
            <person name="Dunlap C."/>
        </authorList>
    </citation>
    <scope>NUCLEOTIDE SEQUENCE [LARGE SCALE GENOMIC DNA]</scope>
    <source>
        <strain evidence="12 13">DSM 103658</strain>
    </source>
</reference>
<dbReference type="Proteomes" id="UP000574133">
    <property type="component" value="Unassembled WGS sequence"/>
</dbReference>
<evidence type="ECO:0000256" key="1">
    <source>
        <dbReference type="ARBA" id="ARBA00004651"/>
    </source>
</evidence>
<protein>
    <submittedName>
        <fullName evidence="12">AraC family transcriptional regulator</fullName>
    </submittedName>
</protein>
<dbReference type="GO" id="GO:0003700">
    <property type="term" value="F:DNA-binding transcription factor activity"/>
    <property type="evidence" value="ECO:0007669"/>
    <property type="project" value="InterPro"/>
</dbReference>
<dbReference type="InterPro" id="IPR009057">
    <property type="entry name" value="Homeodomain-like_sf"/>
</dbReference>
<dbReference type="GO" id="GO:0005886">
    <property type="term" value="C:plasma membrane"/>
    <property type="evidence" value="ECO:0007669"/>
    <property type="project" value="UniProtKB-SubCell"/>
</dbReference>
<evidence type="ECO:0000256" key="2">
    <source>
        <dbReference type="ARBA" id="ARBA00022475"/>
    </source>
</evidence>
<dbReference type="PROSITE" id="PS50887">
    <property type="entry name" value="GGDEF"/>
    <property type="match status" value="1"/>
</dbReference>
<feature type="domain" description="GGDEF" evidence="11">
    <location>
        <begin position="410"/>
        <end position="540"/>
    </location>
</feature>
<evidence type="ECO:0000256" key="8">
    <source>
        <dbReference type="ARBA" id="ARBA00023163"/>
    </source>
</evidence>
<evidence type="ECO:0000313" key="12">
    <source>
        <dbReference type="EMBL" id="MBB6678159.1"/>
    </source>
</evidence>
<dbReference type="InterPro" id="IPR033479">
    <property type="entry name" value="dCache_1"/>
</dbReference>
<dbReference type="Gene3D" id="3.30.450.20">
    <property type="entry name" value="PAS domain"/>
    <property type="match status" value="1"/>
</dbReference>
<keyword evidence="13" id="KW-1185">Reference proteome</keyword>